<organism evidence="5">
    <name type="scientific">marine metagenome</name>
    <dbReference type="NCBI Taxonomy" id="408172"/>
    <lineage>
        <taxon>unclassified sequences</taxon>
        <taxon>metagenomes</taxon>
        <taxon>ecological metagenomes</taxon>
    </lineage>
</organism>
<reference evidence="5" key="1">
    <citation type="submission" date="2018-05" db="EMBL/GenBank/DDBJ databases">
        <authorList>
            <person name="Lanie J.A."/>
            <person name="Ng W.-L."/>
            <person name="Kazmierczak K.M."/>
            <person name="Andrzejewski T.M."/>
            <person name="Davidsen T.M."/>
            <person name="Wayne K.J."/>
            <person name="Tettelin H."/>
            <person name="Glass J.I."/>
            <person name="Rusch D."/>
            <person name="Podicherti R."/>
            <person name="Tsui H.-C.T."/>
            <person name="Winkler M.E."/>
        </authorList>
    </citation>
    <scope>NUCLEOTIDE SEQUENCE</scope>
</reference>
<dbReference type="PANTHER" id="PTHR35092">
    <property type="entry name" value="CHLORINASE MJ1651"/>
    <property type="match status" value="1"/>
</dbReference>
<dbReference type="Gene3D" id="2.40.30.90">
    <property type="entry name" value="Bacterial fluorinating enzyme like"/>
    <property type="match status" value="1"/>
</dbReference>
<dbReference type="Pfam" id="PF01887">
    <property type="entry name" value="SAM_HAT_N"/>
    <property type="match status" value="1"/>
</dbReference>
<dbReference type="PANTHER" id="PTHR35092:SF1">
    <property type="entry name" value="CHLORINASE MJ1651"/>
    <property type="match status" value="1"/>
</dbReference>
<dbReference type="SUPFAM" id="SSF102522">
    <property type="entry name" value="Bacterial fluorinating enzyme, N-terminal domain"/>
    <property type="match status" value="1"/>
</dbReference>
<accession>A0A382CG58</accession>
<feature type="domain" description="S-adenosyl-l-methionine hydroxide adenosyltransferase C-terminal" evidence="4">
    <location>
        <begin position="202"/>
        <end position="295"/>
    </location>
</feature>
<dbReference type="InterPro" id="IPR002747">
    <property type="entry name" value="SAM_OH_AdoTrfase"/>
</dbReference>
<evidence type="ECO:0008006" key="6">
    <source>
        <dbReference type="Google" id="ProtNLM"/>
    </source>
</evidence>
<dbReference type="AlphaFoldDB" id="A0A382CG58"/>
<evidence type="ECO:0000259" key="4">
    <source>
        <dbReference type="Pfam" id="PF20257"/>
    </source>
</evidence>
<dbReference type="InterPro" id="IPR023228">
    <property type="entry name" value="SAM_OH_AdoTrfase_N_sf"/>
</dbReference>
<dbReference type="Pfam" id="PF20257">
    <property type="entry name" value="SAM_HAT_C"/>
    <property type="match status" value="1"/>
</dbReference>
<dbReference type="PIRSF" id="PIRSF006779">
    <property type="entry name" value="UCP006779"/>
    <property type="match status" value="1"/>
</dbReference>
<evidence type="ECO:0000256" key="2">
    <source>
        <dbReference type="ARBA" id="ARBA00024035"/>
    </source>
</evidence>
<dbReference type="SUPFAM" id="SSF101852">
    <property type="entry name" value="Bacterial fluorinating enzyme, C-terminal domain"/>
    <property type="match status" value="1"/>
</dbReference>
<gene>
    <name evidence="5" type="ORF">METZ01_LOCUS177884</name>
</gene>
<name>A0A382CG58_9ZZZZ</name>
<dbReference type="InterPro" id="IPR023227">
    <property type="entry name" value="SAM_OH_AdoTrfase_C_sf"/>
</dbReference>
<dbReference type="Gene3D" id="3.40.50.10790">
    <property type="entry name" value="S-adenosyl-l-methionine hydroxide adenosyltransferase, N-terminal"/>
    <property type="match status" value="1"/>
</dbReference>
<keyword evidence="1" id="KW-0949">S-adenosyl-L-methionine</keyword>
<dbReference type="EMBL" id="UINC01034340">
    <property type="protein sequence ID" value="SVB25030.1"/>
    <property type="molecule type" value="Genomic_DNA"/>
</dbReference>
<feature type="domain" description="S-adenosyl-l-methionine hydroxide adenosyltransferase N-terminal" evidence="3">
    <location>
        <begin position="30"/>
        <end position="177"/>
    </location>
</feature>
<dbReference type="InterPro" id="IPR046470">
    <property type="entry name" value="SAM_HAT_C"/>
</dbReference>
<proteinExistence type="inferred from homology"/>
<comment type="similarity">
    <text evidence="2">Belongs to the SAM hydrolase / SAM-dependent halogenase family.</text>
</comment>
<evidence type="ECO:0000256" key="1">
    <source>
        <dbReference type="ARBA" id="ARBA00022691"/>
    </source>
</evidence>
<evidence type="ECO:0000259" key="3">
    <source>
        <dbReference type="Pfam" id="PF01887"/>
    </source>
</evidence>
<protein>
    <recommendedName>
        <fullName evidence="6">DNA-directed RNA polymerase subunit delta</fullName>
    </recommendedName>
</protein>
<evidence type="ECO:0000313" key="5">
    <source>
        <dbReference type="EMBL" id="SVB25030.1"/>
    </source>
</evidence>
<sequence>MKKIIYSICAAFCFGALFFSSGLSAQHALVFQTDFGLEEPAVASMKGVAFSVSPKLNMFDITHEIPKFNIWEAAYRLDQAASYWPKGTVFVNVVDPGVGTNRKSVVLKTRSGHFFVSPDNGSLTLVAESLGIGEVREINEKVNRLEGSQRSHTFHGRDVYAYTGARLASGIITYEQVGALLEPSVMKLNYTKPQLKNERITGNVPILDAHYGNVWTNISVDLFDQLNLSVGDEAWVKITDNGQELFKQKVKFVNSFGGVEIGSPLIYINGVLNLAIGINQGDISMQYEIKPGPDVLFEIWK</sequence>
<dbReference type="InterPro" id="IPR046469">
    <property type="entry name" value="SAM_HAT_N"/>
</dbReference>